<keyword evidence="4" id="KW-1185">Reference proteome</keyword>
<comment type="caution">
    <text evidence="3">The sequence shown here is derived from an EMBL/GenBank/DDBJ whole genome shotgun (WGS) entry which is preliminary data.</text>
</comment>
<keyword evidence="1" id="KW-0472">Membrane</keyword>
<keyword evidence="1" id="KW-0812">Transmembrane</keyword>
<feature type="transmembrane region" description="Helical" evidence="1">
    <location>
        <begin position="130"/>
        <end position="150"/>
    </location>
</feature>
<dbReference type="AlphaFoldDB" id="A0A941I3C8"/>
<evidence type="ECO:0000313" key="4">
    <source>
        <dbReference type="Proteomes" id="UP000680158"/>
    </source>
</evidence>
<protein>
    <submittedName>
        <fullName evidence="3">DUF1624 domain-containing protein</fullName>
    </submittedName>
</protein>
<name>A0A941I3C8_9BURK</name>
<feature type="transmembrane region" description="Helical" evidence="1">
    <location>
        <begin position="213"/>
        <end position="233"/>
    </location>
</feature>
<sequence length="374" mass="41327">MNQDGQVYLAHSHAQVASLNNQRLTSIDALRGLTVAAMLLVNNAGDWNYVYSWLSHSSWHGASPADFIFPFFLVIVGVSLYLALTPKFEKGLNARQLAPTIIWRACKIFALGVALHLVAVALIPDRQFRLMGVLQRIGLCFLVAGLLFIYLRSLKQLWYLIVAILLSYWYLLASAGSYQAHLNLVDQIDTRILGSLAYHFDVQSGLAQEPEGILSTLSAIVSVLLGIQAGAILRRGLASNLLLLGLVMCACAYLWSFVLPINKHLWTSSFVLWTTGFAYLIIWLMHQLVDRLKLPAIGLSFGVNAIAAYAGSWVATCVLAGTGWMDKIYSGLFVPIFSPINNPYLTSLAFAIVFTAIFAVLMLILRKIGWRFSV</sequence>
<feature type="transmembrane region" description="Helical" evidence="1">
    <location>
        <begin position="67"/>
        <end position="84"/>
    </location>
</feature>
<dbReference type="Proteomes" id="UP000680158">
    <property type="component" value="Unassembled WGS sequence"/>
</dbReference>
<reference evidence="3 4" key="1">
    <citation type="submission" date="2021-04" db="EMBL/GenBank/DDBJ databases">
        <title>novel species isolated from subtropical streams in China.</title>
        <authorList>
            <person name="Lu H."/>
        </authorList>
    </citation>
    <scope>NUCLEOTIDE SEQUENCE [LARGE SCALE GENOMIC DNA]</scope>
    <source>
        <strain evidence="3 4">BYS107W</strain>
    </source>
</reference>
<proteinExistence type="predicted"/>
<feature type="transmembrane region" description="Helical" evidence="1">
    <location>
        <begin position="157"/>
        <end position="178"/>
    </location>
</feature>
<feature type="transmembrane region" description="Helical" evidence="1">
    <location>
        <begin position="301"/>
        <end position="324"/>
    </location>
</feature>
<feature type="transmembrane region" description="Helical" evidence="1">
    <location>
        <begin position="270"/>
        <end position="289"/>
    </location>
</feature>
<feature type="transmembrane region" description="Helical" evidence="1">
    <location>
        <begin position="240"/>
        <end position="258"/>
    </location>
</feature>
<feature type="transmembrane region" description="Helical" evidence="1">
    <location>
        <begin position="344"/>
        <end position="365"/>
    </location>
</feature>
<dbReference type="RefSeq" id="WP_212684108.1">
    <property type="nucleotide sequence ID" value="NZ_JAGSPM010000005.1"/>
</dbReference>
<evidence type="ECO:0000256" key="1">
    <source>
        <dbReference type="SAM" id="Phobius"/>
    </source>
</evidence>
<dbReference type="EMBL" id="JAGSPM010000005">
    <property type="protein sequence ID" value="MBR7746795.1"/>
    <property type="molecule type" value="Genomic_DNA"/>
</dbReference>
<dbReference type="PANTHER" id="PTHR31061">
    <property type="entry name" value="LD22376P"/>
    <property type="match status" value="1"/>
</dbReference>
<keyword evidence="1" id="KW-1133">Transmembrane helix</keyword>
<feature type="transmembrane region" description="Helical" evidence="1">
    <location>
        <begin position="105"/>
        <end position="124"/>
    </location>
</feature>
<evidence type="ECO:0000259" key="2">
    <source>
        <dbReference type="Pfam" id="PF07786"/>
    </source>
</evidence>
<dbReference type="PANTHER" id="PTHR31061:SF24">
    <property type="entry name" value="LD22376P"/>
    <property type="match status" value="1"/>
</dbReference>
<organism evidence="3 4">
    <name type="scientific">Undibacterium baiyunense</name>
    <dbReference type="NCBI Taxonomy" id="2828731"/>
    <lineage>
        <taxon>Bacteria</taxon>
        <taxon>Pseudomonadati</taxon>
        <taxon>Pseudomonadota</taxon>
        <taxon>Betaproteobacteria</taxon>
        <taxon>Burkholderiales</taxon>
        <taxon>Oxalobacteraceae</taxon>
        <taxon>Undibacterium</taxon>
    </lineage>
</organism>
<accession>A0A941I3C8</accession>
<feature type="domain" description="Heparan-alpha-glucosaminide N-acetyltransferase catalytic" evidence="2">
    <location>
        <begin position="23"/>
        <end position="172"/>
    </location>
</feature>
<dbReference type="Pfam" id="PF07786">
    <property type="entry name" value="HGSNAT_cat"/>
    <property type="match status" value="1"/>
</dbReference>
<dbReference type="InterPro" id="IPR012429">
    <property type="entry name" value="HGSNAT_cat"/>
</dbReference>
<gene>
    <name evidence="3" type="ORF">KDM92_09405</name>
</gene>
<evidence type="ECO:0000313" key="3">
    <source>
        <dbReference type="EMBL" id="MBR7746795.1"/>
    </source>
</evidence>